<organism evidence="2 3">
    <name type="scientific">Virgibacillus dokdonensis</name>
    <dbReference type="NCBI Taxonomy" id="302167"/>
    <lineage>
        <taxon>Bacteria</taxon>
        <taxon>Bacillati</taxon>
        <taxon>Bacillota</taxon>
        <taxon>Bacilli</taxon>
        <taxon>Bacillales</taxon>
        <taxon>Bacillaceae</taxon>
        <taxon>Virgibacillus</taxon>
    </lineage>
</organism>
<name>A0A2K9J0C8_9BACI</name>
<keyword evidence="1" id="KW-0175">Coiled coil</keyword>
<dbReference type="AlphaFoldDB" id="A0A2K9J0C8"/>
<accession>A0A2K9J0C8</accession>
<evidence type="ECO:0000313" key="3">
    <source>
        <dbReference type="Proteomes" id="UP000234237"/>
    </source>
</evidence>
<dbReference type="KEGG" id="vpn:A21D_02354"/>
<evidence type="ECO:0000256" key="1">
    <source>
        <dbReference type="SAM" id="Coils"/>
    </source>
</evidence>
<feature type="coiled-coil region" evidence="1">
    <location>
        <begin position="72"/>
        <end position="99"/>
    </location>
</feature>
<dbReference type="STRING" id="302167.GCA_900166595_01104"/>
<evidence type="ECO:0000313" key="2">
    <source>
        <dbReference type="EMBL" id="AUJ25418.1"/>
    </source>
</evidence>
<gene>
    <name evidence="2" type="ORF">A21D_02354</name>
</gene>
<proteinExistence type="predicted"/>
<sequence length="99" mass="10828">MMGKRKLVTGVVLGATAGGLISLLDKETRVYAKEKLASAKSGASYMLKNPSETIHTVRTNFDKLNQAFTKGAENTINALNEAETTLEKVTNKRKTDRIE</sequence>
<dbReference type="EMBL" id="CP018622">
    <property type="protein sequence ID" value="AUJ25418.1"/>
    <property type="molecule type" value="Genomic_DNA"/>
</dbReference>
<evidence type="ECO:0008006" key="4">
    <source>
        <dbReference type="Google" id="ProtNLM"/>
    </source>
</evidence>
<protein>
    <recommendedName>
        <fullName evidence="4">YtxH-like protein</fullName>
    </recommendedName>
</protein>
<reference evidence="3" key="1">
    <citation type="submission" date="2016-11" db="EMBL/GenBank/DDBJ databases">
        <title>Complete genome sequence of Virgibacillus pantothenticus 21D, a halophilic bacterium isolated from the deep hypersaline anoxic basin Discovery in the Mediterranean Sea.</title>
        <authorList>
            <person name="Zeaiter Z."/>
            <person name="Booth J.M."/>
            <person name="Prosdocimi E.M."/>
            <person name="Mapelli F."/>
            <person name="Fusi M."/>
            <person name="Daffonchio D."/>
            <person name="Borin S."/>
            <person name="Crotti E."/>
        </authorList>
    </citation>
    <scope>NUCLEOTIDE SEQUENCE [LARGE SCALE GENOMIC DNA]</scope>
    <source>
        <strain evidence="3">21D</strain>
    </source>
</reference>
<dbReference type="RefSeq" id="WP_254843938.1">
    <property type="nucleotide sequence ID" value="NZ_LT745763.1"/>
</dbReference>
<dbReference type="Proteomes" id="UP000234237">
    <property type="component" value="Chromosome"/>
</dbReference>